<gene>
    <name evidence="1" type="ORF">CWR43_02050</name>
</gene>
<protein>
    <submittedName>
        <fullName evidence="1">Uncharacterized protein</fullName>
    </submittedName>
</protein>
<proteinExistence type="predicted"/>
<dbReference type="Proteomes" id="UP000232164">
    <property type="component" value="Unassembled WGS sequence"/>
</dbReference>
<comment type="caution">
    <text evidence="1">The sequence shown here is derived from an EMBL/GenBank/DDBJ whole genome shotgun (WGS) entry which is preliminary data.</text>
</comment>
<organism evidence="1 2">
    <name type="scientific">Rhizobium sullae</name>
    <name type="common">Rhizobium hedysari</name>
    <dbReference type="NCBI Taxonomy" id="50338"/>
    <lineage>
        <taxon>Bacteria</taxon>
        <taxon>Pseudomonadati</taxon>
        <taxon>Pseudomonadota</taxon>
        <taxon>Alphaproteobacteria</taxon>
        <taxon>Hyphomicrobiales</taxon>
        <taxon>Rhizobiaceae</taxon>
        <taxon>Rhizobium/Agrobacterium group</taxon>
        <taxon>Rhizobium</taxon>
    </lineage>
</organism>
<name>A0A2N0DEY5_RHISU</name>
<accession>A0A2N0DEY5</accession>
<reference evidence="1 2" key="1">
    <citation type="submission" date="2017-11" db="EMBL/GenBank/DDBJ databases">
        <authorList>
            <person name="Han C.G."/>
        </authorList>
    </citation>
    <scope>NUCLEOTIDE SEQUENCE [LARGE SCALE GENOMIC DNA]</scope>
    <source>
        <strain evidence="1 2">HCNT1</strain>
    </source>
</reference>
<sequence>MKRRGWKLALSADDAEPREHLVWYPISQDHVPVIMQAADLPLDKERPDGVGSIVHQRLPVDARRTIDFPCRKVGKSGLGLPAMATRAQDGQMSCVSNVWIVTN</sequence>
<evidence type="ECO:0000313" key="1">
    <source>
        <dbReference type="EMBL" id="PKA44664.1"/>
    </source>
</evidence>
<dbReference type="EMBL" id="PIQN01000003">
    <property type="protein sequence ID" value="PKA44664.1"/>
    <property type="molecule type" value="Genomic_DNA"/>
</dbReference>
<reference evidence="1 2" key="2">
    <citation type="submission" date="2017-12" db="EMBL/GenBank/DDBJ databases">
        <title>Genome sequence of Rhizobium sullae HCNT1 isolated from Sulla coronaria nodules and featuring peculiar denitrification phenotypes.</title>
        <authorList>
            <person name="De Diego-Diaz B."/>
            <person name="Treu L."/>
            <person name="Campanaro S."/>
            <person name="Da Silva Duarte V."/>
            <person name="Basaglia M."/>
            <person name="Favaro L."/>
            <person name="Casella S."/>
            <person name="Squartini A."/>
        </authorList>
    </citation>
    <scope>NUCLEOTIDE SEQUENCE [LARGE SCALE GENOMIC DNA]</scope>
    <source>
        <strain evidence="1 2">HCNT1</strain>
    </source>
</reference>
<evidence type="ECO:0000313" key="2">
    <source>
        <dbReference type="Proteomes" id="UP000232164"/>
    </source>
</evidence>
<dbReference type="AlphaFoldDB" id="A0A2N0DEY5"/>